<dbReference type="InterPro" id="IPR000073">
    <property type="entry name" value="AB_hydrolase_1"/>
</dbReference>
<proteinExistence type="predicted"/>
<evidence type="ECO:0000313" key="2">
    <source>
        <dbReference type="EMBL" id="SDE13959.1"/>
    </source>
</evidence>
<protein>
    <submittedName>
        <fullName evidence="2">Alpha/beta hydrolase fold</fullName>
    </submittedName>
</protein>
<dbReference type="Proteomes" id="UP000199603">
    <property type="component" value="Unassembled WGS sequence"/>
</dbReference>
<dbReference type="GO" id="GO:0016787">
    <property type="term" value="F:hydrolase activity"/>
    <property type="evidence" value="ECO:0007669"/>
    <property type="project" value="UniProtKB-KW"/>
</dbReference>
<evidence type="ECO:0000259" key="1">
    <source>
        <dbReference type="Pfam" id="PF00561"/>
    </source>
</evidence>
<evidence type="ECO:0000313" key="3">
    <source>
        <dbReference type="Proteomes" id="UP000199603"/>
    </source>
</evidence>
<dbReference type="OrthoDB" id="5380819at2"/>
<dbReference type="PRINTS" id="PR00111">
    <property type="entry name" value="ABHYDROLASE"/>
</dbReference>
<dbReference type="RefSeq" id="WP_091246195.1">
    <property type="nucleotide sequence ID" value="NZ_FNAG01000026.1"/>
</dbReference>
<dbReference type="PANTHER" id="PTHR43194">
    <property type="entry name" value="HYDROLASE ALPHA/BETA FOLD FAMILY"/>
    <property type="match status" value="1"/>
</dbReference>
<accession>A0A1G7AGN4</accession>
<organism evidence="2 3">
    <name type="scientific">Aquimonas voraii</name>
    <dbReference type="NCBI Taxonomy" id="265719"/>
    <lineage>
        <taxon>Bacteria</taxon>
        <taxon>Pseudomonadati</taxon>
        <taxon>Pseudomonadota</taxon>
        <taxon>Gammaproteobacteria</taxon>
        <taxon>Lysobacterales</taxon>
        <taxon>Lysobacteraceae</taxon>
        <taxon>Aquimonas</taxon>
    </lineage>
</organism>
<dbReference type="Gene3D" id="3.40.50.1820">
    <property type="entry name" value="alpha/beta hydrolase"/>
    <property type="match status" value="1"/>
</dbReference>
<dbReference type="PANTHER" id="PTHR43194:SF2">
    <property type="entry name" value="PEROXISOMAL MEMBRANE PROTEIN LPX1"/>
    <property type="match status" value="1"/>
</dbReference>
<dbReference type="AlphaFoldDB" id="A0A1G7AGN4"/>
<feature type="domain" description="AB hydrolase-1" evidence="1">
    <location>
        <begin position="26"/>
        <end position="259"/>
    </location>
</feature>
<dbReference type="STRING" id="265719.SAMN04488509_12613"/>
<dbReference type="InterPro" id="IPR029058">
    <property type="entry name" value="AB_hydrolase_fold"/>
</dbReference>
<keyword evidence="3" id="KW-1185">Reference proteome</keyword>
<gene>
    <name evidence="2" type="ORF">SAMN04488509_12613</name>
</gene>
<sequence>MHSQTFAGAAGLRLAASVGGPQEGQPIVLLHGGGQTRHAWRHAAADLARAGRRVISLDLRGHGDSAWSPEADYSFDAFAADLRAVLATLDEPPALVGASLGGLTSLLVAGENPPVELRALVLVDVVPRLEREGVMQIVRFMLAHADGFASLDEAADAVAAYLPHRPRPESTAGLRKNLREGADGRLRWHWDPKLLLGERVPDPEPAIPRFEAACRRVRVPTLLVRGARSEMVTEAGVQDFLRLIPAAEFVDVREAGHMVAGDDNDAFNAAVEGFLARLP</sequence>
<dbReference type="EMBL" id="FNAG01000026">
    <property type="protein sequence ID" value="SDE13959.1"/>
    <property type="molecule type" value="Genomic_DNA"/>
</dbReference>
<keyword evidence="2" id="KW-0378">Hydrolase</keyword>
<dbReference type="Pfam" id="PF00561">
    <property type="entry name" value="Abhydrolase_1"/>
    <property type="match status" value="1"/>
</dbReference>
<dbReference type="SUPFAM" id="SSF53474">
    <property type="entry name" value="alpha/beta-Hydrolases"/>
    <property type="match status" value="1"/>
</dbReference>
<name>A0A1G7AGN4_9GAMM</name>
<reference evidence="2 3" key="1">
    <citation type="submission" date="2016-10" db="EMBL/GenBank/DDBJ databases">
        <authorList>
            <person name="de Groot N.N."/>
        </authorList>
    </citation>
    <scope>NUCLEOTIDE SEQUENCE [LARGE SCALE GENOMIC DNA]</scope>
    <source>
        <strain evidence="2 3">DSM 16957</strain>
    </source>
</reference>
<dbReference type="InterPro" id="IPR050228">
    <property type="entry name" value="Carboxylesterase_BioH"/>
</dbReference>